<dbReference type="EMBL" id="VNIM01000126">
    <property type="protein sequence ID" value="TVV70405.1"/>
    <property type="molecule type" value="Genomic_DNA"/>
</dbReference>
<keyword evidence="2" id="KW-0862">Zinc</keyword>
<feature type="domain" description="Zinc finger CHCC-type" evidence="1">
    <location>
        <begin position="1"/>
        <end position="40"/>
    </location>
</feature>
<sequence>RVACDGASDIPGGAALGHPRVWLEVDETGYVDCGYCDRRFILIGGPADEAH</sequence>
<reference evidence="2 3" key="1">
    <citation type="submission" date="2019-07" db="EMBL/GenBank/DDBJ databases">
        <title>Sphingomonas solaris sp. nov., isolated from a solar panel from Boston, Massachusetts.</title>
        <authorList>
            <person name="Tanner K."/>
            <person name="Pascual J."/>
            <person name="Mancuso C."/>
            <person name="Pereto J."/>
            <person name="Khalil A."/>
            <person name="Vilanova C."/>
        </authorList>
    </citation>
    <scope>NUCLEOTIDE SEQUENCE [LARGE SCALE GENOMIC DNA]</scope>
    <source>
        <strain evidence="2 3">R4DWN</strain>
    </source>
</reference>
<keyword evidence="2" id="KW-0863">Zinc-finger</keyword>
<name>A0A558QTF9_9SPHN</name>
<protein>
    <submittedName>
        <fullName evidence="2">Zinc-finger domain-containing protein</fullName>
    </submittedName>
</protein>
<dbReference type="Proteomes" id="UP000318681">
    <property type="component" value="Unassembled WGS sequence"/>
</dbReference>
<dbReference type="Gene3D" id="2.60.260.40">
    <property type="entry name" value="q5lls5 like domains"/>
    <property type="match status" value="1"/>
</dbReference>
<accession>A0A558QTF9</accession>
<keyword evidence="2" id="KW-0479">Metal-binding</keyword>
<dbReference type="AlphaFoldDB" id="A0A558QTF9"/>
<feature type="non-terminal residue" evidence="2">
    <location>
        <position position="1"/>
    </location>
</feature>
<comment type="caution">
    <text evidence="2">The sequence shown here is derived from an EMBL/GenBank/DDBJ whole genome shotgun (WGS) entry which is preliminary data.</text>
</comment>
<evidence type="ECO:0000259" key="1">
    <source>
        <dbReference type="Pfam" id="PF10276"/>
    </source>
</evidence>
<evidence type="ECO:0000313" key="2">
    <source>
        <dbReference type="EMBL" id="TVV70405.1"/>
    </source>
</evidence>
<dbReference type="InterPro" id="IPR019401">
    <property type="entry name" value="Znf_CHCC"/>
</dbReference>
<dbReference type="GO" id="GO:0008270">
    <property type="term" value="F:zinc ion binding"/>
    <property type="evidence" value="ECO:0007669"/>
    <property type="project" value="UniProtKB-KW"/>
</dbReference>
<dbReference type="RefSeq" id="WP_145155350.1">
    <property type="nucleotide sequence ID" value="NZ_VNIM01000126.1"/>
</dbReference>
<evidence type="ECO:0000313" key="3">
    <source>
        <dbReference type="Proteomes" id="UP000318681"/>
    </source>
</evidence>
<gene>
    <name evidence="2" type="ORF">FOY91_19170</name>
</gene>
<organism evidence="2 3">
    <name type="scientific">Alterirhizorhabdus solaris</name>
    <dbReference type="NCBI Taxonomy" id="2529389"/>
    <lineage>
        <taxon>Bacteria</taxon>
        <taxon>Pseudomonadati</taxon>
        <taxon>Pseudomonadota</taxon>
        <taxon>Alphaproteobacteria</taxon>
        <taxon>Sphingomonadales</taxon>
        <taxon>Rhizorhabdaceae</taxon>
        <taxon>Alterirhizorhabdus</taxon>
    </lineage>
</organism>
<keyword evidence="3" id="KW-1185">Reference proteome</keyword>
<proteinExistence type="predicted"/>
<dbReference type="OrthoDB" id="7391570at2"/>
<dbReference type="Pfam" id="PF10276">
    <property type="entry name" value="zf-CHCC"/>
    <property type="match status" value="1"/>
</dbReference>